<feature type="transmembrane region" description="Helical" evidence="6">
    <location>
        <begin position="76"/>
        <end position="97"/>
    </location>
</feature>
<reference evidence="8 9" key="1">
    <citation type="submission" date="2024-01" db="EMBL/GenBank/DDBJ databases">
        <title>A draft genome for the cacao thread blight pathogen Marasmiellus scandens.</title>
        <authorList>
            <person name="Baruah I.K."/>
            <person name="Leung J."/>
            <person name="Bukari Y."/>
            <person name="Amoako-Attah I."/>
            <person name="Meinhardt L.W."/>
            <person name="Bailey B.A."/>
            <person name="Cohen S.P."/>
        </authorList>
    </citation>
    <scope>NUCLEOTIDE SEQUENCE [LARGE SCALE GENOMIC DNA]</scope>
    <source>
        <strain evidence="8 9">GH-19</strain>
    </source>
</reference>
<dbReference type="SUPFAM" id="SSF103473">
    <property type="entry name" value="MFS general substrate transporter"/>
    <property type="match status" value="1"/>
</dbReference>
<evidence type="ECO:0000313" key="9">
    <source>
        <dbReference type="Proteomes" id="UP001498398"/>
    </source>
</evidence>
<feature type="transmembrane region" description="Helical" evidence="6">
    <location>
        <begin position="217"/>
        <end position="237"/>
    </location>
</feature>
<feature type="domain" description="Major facilitator superfamily (MFS) profile" evidence="7">
    <location>
        <begin position="1"/>
        <end position="426"/>
    </location>
</feature>
<feature type="transmembrane region" description="Helical" evidence="6">
    <location>
        <begin position="391"/>
        <end position="415"/>
    </location>
</feature>
<keyword evidence="3 6" id="KW-1133">Transmembrane helix</keyword>
<feature type="transmembrane region" description="Helical" evidence="6">
    <location>
        <begin position="109"/>
        <end position="128"/>
    </location>
</feature>
<dbReference type="Proteomes" id="UP001498398">
    <property type="component" value="Unassembled WGS sequence"/>
</dbReference>
<keyword evidence="9" id="KW-1185">Reference proteome</keyword>
<feature type="transmembrane region" description="Helical" evidence="6">
    <location>
        <begin position="140"/>
        <end position="161"/>
    </location>
</feature>
<dbReference type="PANTHER" id="PTHR42718:SF10">
    <property type="entry name" value="TRANSPORTER, PUTATIVE (AFU_ORTHOLOGUE AFUA_8G06760)-RELATED"/>
    <property type="match status" value="1"/>
</dbReference>
<feature type="transmembrane region" description="Helical" evidence="6">
    <location>
        <begin position="257"/>
        <end position="275"/>
    </location>
</feature>
<dbReference type="InterPro" id="IPR011701">
    <property type="entry name" value="MFS"/>
</dbReference>
<dbReference type="Gene3D" id="1.20.1720.10">
    <property type="entry name" value="Multidrug resistance protein D"/>
    <property type="match status" value="1"/>
</dbReference>
<dbReference type="Gene3D" id="1.20.1250.20">
    <property type="entry name" value="MFS general substrate transporter like domains"/>
    <property type="match status" value="1"/>
</dbReference>
<evidence type="ECO:0000256" key="1">
    <source>
        <dbReference type="ARBA" id="ARBA00004141"/>
    </source>
</evidence>
<feature type="transmembrane region" description="Helical" evidence="6">
    <location>
        <begin position="173"/>
        <end position="192"/>
    </location>
</feature>
<evidence type="ECO:0000259" key="7">
    <source>
        <dbReference type="PROSITE" id="PS50850"/>
    </source>
</evidence>
<evidence type="ECO:0000256" key="2">
    <source>
        <dbReference type="ARBA" id="ARBA00022692"/>
    </source>
</evidence>
<evidence type="ECO:0000256" key="4">
    <source>
        <dbReference type="ARBA" id="ARBA00023136"/>
    </source>
</evidence>
<organism evidence="8 9">
    <name type="scientific">Marasmiellus scandens</name>
    <dbReference type="NCBI Taxonomy" id="2682957"/>
    <lineage>
        <taxon>Eukaryota</taxon>
        <taxon>Fungi</taxon>
        <taxon>Dikarya</taxon>
        <taxon>Basidiomycota</taxon>
        <taxon>Agaricomycotina</taxon>
        <taxon>Agaricomycetes</taxon>
        <taxon>Agaricomycetidae</taxon>
        <taxon>Agaricales</taxon>
        <taxon>Marasmiineae</taxon>
        <taxon>Omphalotaceae</taxon>
        <taxon>Marasmiellus</taxon>
    </lineage>
</organism>
<name>A0ABR1JIK8_9AGAR</name>
<comment type="caution">
    <text evidence="8">The sequence shown here is derived from an EMBL/GenBank/DDBJ whole genome shotgun (WGS) entry which is preliminary data.</text>
</comment>
<keyword evidence="4 6" id="KW-0472">Membrane</keyword>
<comment type="subcellular location">
    <subcellularLocation>
        <location evidence="1">Membrane</location>
        <topology evidence="1">Multi-pass membrane protein</topology>
    </subcellularLocation>
</comment>
<feature type="transmembrane region" description="Helical" evidence="6">
    <location>
        <begin position="282"/>
        <end position="301"/>
    </location>
</feature>
<evidence type="ECO:0000313" key="8">
    <source>
        <dbReference type="EMBL" id="KAK7461922.1"/>
    </source>
</evidence>
<evidence type="ECO:0000256" key="6">
    <source>
        <dbReference type="SAM" id="Phobius"/>
    </source>
</evidence>
<proteinExistence type="predicted"/>
<dbReference type="PANTHER" id="PTHR42718">
    <property type="entry name" value="MAJOR FACILITATOR SUPERFAMILY MULTIDRUG TRANSPORTER MFSC"/>
    <property type="match status" value="1"/>
</dbReference>
<evidence type="ECO:0000256" key="3">
    <source>
        <dbReference type="ARBA" id="ARBA00022989"/>
    </source>
</evidence>
<feature type="transmembrane region" description="Helical" evidence="6">
    <location>
        <begin position="307"/>
        <end position="325"/>
    </location>
</feature>
<evidence type="ECO:0000256" key="5">
    <source>
        <dbReference type="SAM" id="MobiDB-lite"/>
    </source>
</evidence>
<dbReference type="InterPro" id="IPR020846">
    <property type="entry name" value="MFS_dom"/>
</dbReference>
<gene>
    <name evidence="8" type="ORF">VKT23_008353</name>
</gene>
<feature type="transmembrane region" description="Helical" evidence="6">
    <location>
        <begin position="346"/>
        <end position="371"/>
    </location>
</feature>
<protein>
    <recommendedName>
        <fullName evidence="7">Major facilitator superfamily (MFS) profile domain-containing protein</fullName>
    </recommendedName>
</protein>
<dbReference type="PROSITE" id="PS50850">
    <property type="entry name" value="MFS"/>
    <property type="match status" value="1"/>
</dbReference>
<keyword evidence="2 6" id="KW-0812">Transmembrane</keyword>
<sequence>MLLPFGRLGDIYGGRPMFLVGSAWFAIWSLAASFARSPVAFILFVAFKGLGAAANTPAGVSLFVKYFPPGPARNRAFGILGAGQPIGFIFGLILGGLLVESKATWRSIFYIQTGLAGLLVVLGLVVLEKETSNGRYYTKGLDWGGAALSTTGVGLLTYSLADSTSVPQGWANPRIIALTCVSLVLLIAFWYYEVWRENRDLSVLMPPRIWRQKGTKLKAFIAMVFFAWWNFNALTYFATLYYQQVNLLTPIQTSVRFIPMVIAGFIANLAGGLLMNRVPSQFLVLFGLSGNVAAPIIFSLINVNGSYWTTAFWVMVLVVGADIAYPIGTMHLSCAFDEDSQALAGGIFSVATRLGTSIGIAITSSVAFAITQKYAKIHNLSSESSPEALMVGYRAAGWTALGAGLIAFGIGLVGLRGIGYVGQNRNGGNVKNGEREESNETNIELGMMEKNGGRSDGHSIQELSES</sequence>
<dbReference type="EMBL" id="JBANRG010000012">
    <property type="protein sequence ID" value="KAK7461922.1"/>
    <property type="molecule type" value="Genomic_DNA"/>
</dbReference>
<dbReference type="InterPro" id="IPR036259">
    <property type="entry name" value="MFS_trans_sf"/>
</dbReference>
<feature type="region of interest" description="Disordered" evidence="5">
    <location>
        <begin position="447"/>
        <end position="466"/>
    </location>
</feature>
<feature type="transmembrane region" description="Helical" evidence="6">
    <location>
        <begin position="12"/>
        <end position="35"/>
    </location>
</feature>
<dbReference type="Pfam" id="PF07690">
    <property type="entry name" value="MFS_1"/>
    <property type="match status" value="1"/>
</dbReference>
<feature type="transmembrane region" description="Helical" evidence="6">
    <location>
        <begin position="41"/>
        <end position="64"/>
    </location>
</feature>
<accession>A0ABR1JIK8</accession>